<comment type="caution">
    <text evidence="2">The sequence shown here is derived from an EMBL/GenBank/DDBJ whole genome shotgun (WGS) entry which is preliminary data.</text>
</comment>
<dbReference type="Proteomes" id="UP001160390">
    <property type="component" value="Unassembled WGS sequence"/>
</dbReference>
<dbReference type="AlphaFoldDB" id="A0AA35LZT3"/>
<feature type="compositionally biased region" description="Polar residues" evidence="1">
    <location>
        <begin position="207"/>
        <end position="219"/>
    </location>
</feature>
<gene>
    <name evidence="2" type="ORF">CCHLO57077_00008359</name>
</gene>
<keyword evidence="3" id="KW-1185">Reference proteome</keyword>
<feature type="region of interest" description="Disordered" evidence="1">
    <location>
        <begin position="187"/>
        <end position="223"/>
    </location>
</feature>
<proteinExistence type="predicted"/>
<accession>A0AA35LZT3</accession>
<sequence>MEPNARPYPYRYGSQRYGLEPHTQEQITQSTDVNHFDANEEGVIINTYSFMVDPQLWFGQSQPQDMGQHQPGFMTCPSNVPAGYSLPAEPSPNNGFQAPARVLPPFVEYVPDPNLCPPSAPSQYAQNQNTYHDSALHHPSYPTVLPATTNAGYLSLGNHASPINFYHDVAQPSTLQAQNDFYHDVAQPTSQHAQKRYRSPSPERETASSGNPRAQSNEPQVEDIGHTSKRARNGESQAFPDIPPRFKHLGKEMEEILSRLNNPPTSRDKKVTLLVPEDFDDPQLIRDCKSQEPAEPGALKCSSLREARDRAEKSKTLFYKKAEKCTYPHNDETFPRNDAEERFFALLLYGALRDFESIQEWIRCLPEELCKEKQRDLTKTCKERTERRKQIMEDRALSNKASGSDDGDYDEELNRPILELADLLPTPEQAKEMPPVADRHKKILGKNVLNAEVASGESWRLLDRAIEAQQGRTGVRLATTTDCCWESYPRFLERILTLVNVLRTSKQTVKSLLTQGDGWSQRLANNPYAEQANKIENMKTNMHKKIANLEKAEAAKKAEKSAK</sequence>
<evidence type="ECO:0000313" key="3">
    <source>
        <dbReference type="Proteomes" id="UP001160390"/>
    </source>
</evidence>
<name>A0AA35LZT3_9HYPO</name>
<organism evidence="2 3">
    <name type="scientific">Clonostachys chloroleuca</name>
    <dbReference type="NCBI Taxonomy" id="1926264"/>
    <lineage>
        <taxon>Eukaryota</taxon>
        <taxon>Fungi</taxon>
        <taxon>Dikarya</taxon>
        <taxon>Ascomycota</taxon>
        <taxon>Pezizomycotina</taxon>
        <taxon>Sordariomycetes</taxon>
        <taxon>Hypocreomycetidae</taxon>
        <taxon>Hypocreales</taxon>
        <taxon>Bionectriaceae</taxon>
        <taxon>Clonostachys</taxon>
    </lineage>
</organism>
<protein>
    <submittedName>
        <fullName evidence="2">Uncharacterized protein</fullName>
    </submittedName>
</protein>
<reference evidence="2" key="1">
    <citation type="submission" date="2023-01" db="EMBL/GenBank/DDBJ databases">
        <authorList>
            <person name="Piombo E."/>
        </authorList>
    </citation>
    <scope>NUCLEOTIDE SEQUENCE</scope>
</reference>
<dbReference type="EMBL" id="CABFNP030000799">
    <property type="protein sequence ID" value="CAI6087853.1"/>
    <property type="molecule type" value="Genomic_DNA"/>
</dbReference>
<evidence type="ECO:0000313" key="2">
    <source>
        <dbReference type="EMBL" id="CAI6087853.1"/>
    </source>
</evidence>
<evidence type="ECO:0000256" key="1">
    <source>
        <dbReference type="SAM" id="MobiDB-lite"/>
    </source>
</evidence>